<evidence type="ECO:0000259" key="1">
    <source>
        <dbReference type="Pfam" id="PF00485"/>
    </source>
</evidence>
<keyword evidence="2" id="KW-0808">Transferase</keyword>
<feature type="domain" description="Phosphoribulokinase/uridine kinase" evidence="1">
    <location>
        <begin position="25"/>
        <end position="164"/>
    </location>
</feature>
<dbReference type="Proteomes" id="UP000196594">
    <property type="component" value="Unassembled WGS sequence"/>
</dbReference>
<dbReference type="InterPro" id="IPR027417">
    <property type="entry name" value="P-loop_NTPase"/>
</dbReference>
<comment type="caution">
    <text evidence="2">The sequence shown here is derived from an EMBL/GenBank/DDBJ whole genome shotgun (WGS) entry which is preliminary data.</text>
</comment>
<dbReference type="GO" id="GO:0016301">
    <property type="term" value="F:kinase activity"/>
    <property type="evidence" value="ECO:0007669"/>
    <property type="project" value="UniProtKB-KW"/>
</dbReference>
<name>A0ABX3ZI64_9BACL</name>
<dbReference type="SUPFAM" id="SSF52540">
    <property type="entry name" value="P-loop containing nucleoside triphosphate hydrolases"/>
    <property type="match status" value="1"/>
</dbReference>
<dbReference type="EMBL" id="NHNT01000005">
    <property type="protein sequence ID" value="OUZ39029.1"/>
    <property type="molecule type" value="Genomic_DNA"/>
</dbReference>
<dbReference type="RefSeq" id="WP_087617244.1">
    <property type="nucleotide sequence ID" value="NZ_JAFBEY010000001.1"/>
</dbReference>
<gene>
    <name evidence="2" type="ORF">CBM15_09170</name>
</gene>
<sequence length="204" mass="24740">MNKYDNLILQIKEGYEKHNKTRPYIIALDGLSGAGKTTLVSQLKGILKNLVIIHIDDFIVERDKRYDTGQEQWFEYYQLQWDTEYLKEHLYQKIQQNVSPFKLPFYQKQEDTHVIKTINLSSNSIVLIEGIFLLRDEWKNFYDYIVFLDCPKEIRYERVLLRDTYIGNLEARLKKYNERYWVAEEYYLIKQKPLELADYIQKFI</sequence>
<evidence type="ECO:0000313" key="3">
    <source>
        <dbReference type="Proteomes" id="UP000196594"/>
    </source>
</evidence>
<proteinExistence type="predicted"/>
<protein>
    <submittedName>
        <fullName evidence="2">Uridine kinase</fullName>
    </submittedName>
</protein>
<dbReference type="NCBIfam" id="NF005807">
    <property type="entry name" value="PRK07667.1"/>
    <property type="match status" value="1"/>
</dbReference>
<keyword evidence="3" id="KW-1185">Reference proteome</keyword>
<dbReference type="PANTHER" id="PTHR10285">
    <property type="entry name" value="URIDINE KINASE"/>
    <property type="match status" value="1"/>
</dbReference>
<keyword evidence="2" id="KW-0418">Kinase</keyword>
<organism evidence="2 3">
    <name type="scientific">Solibacillus kalamii</name>
    <dbReference type="NCBI Taxonomy" id="1748298"/>
    <lineage>
        <taxon>Bacteria</taxon>
        <taxon>Bacillati</taxon>
        <taxon>Bacillota</taxon>
        <taxon>Bacilli</taxon>
        <taxon>Bacillales</taxon>
        <taxon>Caryophanaceae</taxon>
        <taxon>Solibacillus</taxon>
    </lineage>
</organism>
<dbReference type="Gene3D" id="3.40.50.300">
    <property type="entry name" value="P-loop containing nucleotide triphosphate hydrolases"/>
    <property type="match status" value="1"/>
</dbReference>
<evidence type="ECO:0000313" key="2">
    <source>
        <dbReference type="EMBL" id="OUZ39029.1"/>
    </source>
</evidence>
<accession>A0ABX3ZI64</accession>
<dbReference type="InterPro" id="IPR006083">
    <property type="entry name" value="PRK/URK"/>
</dbReference>
<dbReference type="Pfam" id="PF00485">
    <property type="entry name" value="PRK"/>
    <property type="match status" value="1"/>
</dbReference>
<reference evidence="2 3" key="1">
    <citation type="journal article" date="2017" name="Int. J. Syst. Evol. Microbiol.">
        <title>Solibacillus kalamii sp. nov., isolated from a high-efficiency particulate arrestance filter system used in the International Space Station.</title>
        <authorList>
            <person name="Checinska Sielaff A."/>
            <person name="Kumar R.M."/>
            <person name="Pal D."/>
            <person name="Mayilraj S."/>
            <person name="Venkateswaran K."/>
        </authorList>
    </citation>
    <scope>NUCLEOTIDE SEQUENCE [LARGE SCALE GENOMIC DNA]</scope>
    <source>
        <strain evidence="2 3">ISSFR-015</strain>
    </source>
</reference>